<dbReference type="GO" id="GO:0005525">
    <property type="term" value="F:GTP binding"/>
    <property type="evidence" value="ECO:0007669"/>
    <property type="project" value="UniProtKB-KW"/>
</dbReference>
<dbReference type="CDD" id="cd04166">
    <property type="entry name" value="CysN_ATPS"/>
    <property type="match status" value="1"/>
</dbReference>
<dbReference type="Proteomes" id="UP000001880">
    <property type="component" value="Chromosome"/>
</dbReference>
<keyword evidence="6" id="KW-0342">GTP-binding</keyword>
<dbReference type="eggNOG" id="COG2895">
    <property type="taxonomic scope" value="Bacteria"/>
</dbReference>
<evidence type="ECO:0000259" key="7">
    <source>
        <dbReference type="PROSITE" id="PS51722"/>
    </source>
</evidence>
<feature type="domain" description="Tr-type G" evidence="7">
    <location>
        <begin position="4"/>
        <end position="216"/>
    </location>
</feature>
<gene>
    <name evidence="8" type="ordered locus">Hoch_6447</name>
</gene>
<dbReference type="STRING" id="502025.Hoch_6447"/>
<dbReference type="GO" id="GO:0003924">
    <property type="term" value="F:GTPase activity"/>
    <property type="evidence" value="ECO:0007669"/>
    <property type="project" value="InterPro"/>
</dbReference>
<dbReference type="InterPro" id="IPR000795">
    <property type="entry name" value="T_Tr_GTP-bd_dom"/>
</dbReference>
<protein>
    <recommendedName>
        <fullName evidence="1">sulfate adenylyltransferase</fullName>
        <ecNumber evidence="1">2.7.7.4</ecNumber>
    </recommendedName>
</protein>
<keyword evidence="4" id="KW-0547">Nucleotide-binding</keyword>
<dbReference type="Pfam" id="PF00009">
    <property type="entry name" value="GTP_EFTU"/>
    <property type="match status" value="1"/>
</dbReference>
<dbReference type="PANTHER" id="PTHR23115">
    <property type="entry name" value="TRANSLATION FACTOR"/>
    <property type="match status" value="1"/>
</dbReference>
<sequence>MVARETMNVVIVGHVDHGKSTLVGRLLADTGTLGEGKLEKIQAVCKQQGKKFEYAFLLDALEEEQGQGITIDSARVFFRSDRRDYIIIDAPGHIEFLKNMVSGAARAEAGVLLIDAKEGVRENSRRHGYLLSMLGIKQIVVAVNKIDLVDYSKEVFERIVDEYRAFLREVEIEPTHFIPVSAREGDFVVSRSDKLDWFDGPTILEAVDSFEKAKPSAELPLRMPVQDVYKFNERGDDRRIIVGRVESGTLKPGDRVVFSPSYKSTTIESIETFHADAPSAVEAGRTTGFTLTEQIYVSRGEIMHHADTPPDVSTKLRVNLFWLGKRPMVPGRRYKLKLATSDTEVTIDKIHRILDAGDLTATDTKEMVERHDVADLVLRTRHQIAFDIARQIEATGRFVIVDEFDIAGGGIVREAVDDEVADRRLEYRIRGTEWVRGDITPDQRADINGHPASMVMLTGEVNTGKHEVARALEYALVRTGHHAYLLDGKNVVLGVDADIAFDDIDELVRRFGEVAHILLDAGHVVISTTNVIGLTDHLGIQVQISPFKMFVAHLGPEAEGLPEGADLRLDPEPDVESAVAAIVGELGRRARLIPDKQRRER</sequence>
<dbReference type="InterPro" id="IPR059117">
    <property type="entry name" value="APS_kinase_dom"/>
</dbReference>
<dbReference type="AlphaFoldDB" id="D0LQA7"/>
<dbReference type="InterPro" id="IPR041757">
    <property type="entry name" value="CysN_GTP-bd"/>
</dbReference>
<dbReference type="InterPro" id="IPR004161">
    <property type="entry name" value="EFTu-like_2"/>
</dbReference>
<evidence type="ECO:0000256" key="1">
    <source>
        <dbReference type="ARBA" id="ARBA00012391"/>
    </source>
</evidence>
<dbReference type="InterPro" id="IPR054696">
    <property type="entry name" value="GTP-eEF1A_C"/>
</dbReference>
<dbReference type="InterPro" id="IPR031157">
    <property type="entry name" value="G_TR_CS"/>
</dbReference>
<evidence type="ECO:0000256" key="3">
    <source>
        <dbReference type="ARBA" id="ARBA00022695"/>
    </source>
</evidence>
<dbReference type="Pfam" id="PF22594">
    <property type="entry name" value="GTP-eEF1A_C"/>
    <property type="match status" value="1"/>
</dbReference>
<proteinExistence type="predicted"/>
<dbReference type="InterPro" id="IPR011779">
    <property type="entry name" value="SO4_adenylTrfase_lsu"/>
</dbReference>
<dbReference type="HOGENOM" id="CLU_007265_5_3_7"/>
<dbReference type="InterPro" id="IPR009001">
    <property type="entry name" value="Transl_elong_EF1A/Init_IF2_C"/>
</dbReference>
<dbReference type="Gene3D" id="2.40.30.10">
    <property type="entry name" value="Translation factors"/>
    <property type="match status" value="2"/>
</dbReference>
<keyword evidence="9" id="KW-1185">Reference proteome</keyword>
<evidence type="ECO:0000313" key="8">
    <source>
        <dbReference type="EMBL" id="ACY18916.1"/>
    </source>
</evidence>
<evidence type="ECO:0000256" key="4">
    <source>
        <dbReference type="ARBA" id="ARBA00022741"/>
    </source>
</evidence>
<keyword evidence="5" id="KW-0067">ATP-binding</keyword>
<dbReference type="RefSeq" id="WP_012831508.1">
    <property type="nucleotide sequence ID" value="NC_013440.1"/>
</dbReference>
<dbReference type="GO" id="GO:0005524">
    <property type="term" value="F:ATP binding"/>
    <property type="evidence" value="ECO:0007669"/>
    <property type="project" value="UniProtKB-KW"/>
</dbReference>
<evidence type="ECO:0000256" key="6">
    <source>
        <dbReference type="ARBA" id="ARBA00023134"/>
    </source>
</evidence>
<evidence type="ECO:0000256" key="2">
    <source>
        <dbReference type="ARBA" id="ARBA00022679"/>
    </source>
</evidence>
<dbReference type="NCBIfam" id="TIGR02034">
    <property type="entry name" value="CysN"/>
    <property type="match status" value="1"/>
</dbReference>
<dbReference type="InterPro" id="IPR005225">
    <property type="entry name" value="Small_GTP-bd"/>
</dbReference>
<evidence type="ECO:0000256" key="5">
    <source>
        <dbReference type="ARBA" id="ARBA00022840"/>
    </source>
</evidence>
<dbReference type="OrthoDB" id="9804504at2"/>
<dbReference type="InterPro" id="IPR044139">
    <property type="entry name" value="CysN_NoDQ_III"/>
</dbReference>
<keyword evidence="3 8" id="KW-0548">Nucleotidyltransferase</keyword>
<dbReference type="EMBL" id="CP001804">
    <property type="protein sequence ID" value="ACY18916.1"/>
    <property type="molecule type" value="Genomic_DNA"/>
</dbReference>
<dbReference type="SUPFAM" id="SSF50465">
    <property type="entry name" value="EF-Tu/eEF-1alpha/eIF2-gamma C-terminal domain"/>
    <property type="match status" value="1"/>
</dbReference>
<dbReference type="SUPFAM" id="SSF52540">
    <property type="entry name" value="P-loop containing nucleoside triphosphate hydrolases"/>
    <property type="match status" value="2"/>
</dbReference>
<dbReference type="PROSITE" id="PS00301">
    <property type="entry name" value="G_TR_1"/>
    <property type="match status" value="1"/>
</dbReference>
<dbReference type="CDD" id="cd04095">
    <property type="entry name" value="CysN_NoDQ_III"/>
    <property type="match status" value="1"/>
</dbReference>
<keyword evidence="2 8" id="KW-0808">Transferase</keyword>
<dbReference type="EC" id="2.7.7.4" evidence="1"/>
<dbReference type="KEGG" id="hoh:Hoch_6447"/>
<dbReference type="Pfam" id="PF03144">
    <property type="entry name" value="GTP_EFTU_D2"/>
    <property type="match status" value="1"/>
</dbReference>
<organism evidence="8 9">
    <name type="scientific">Haliangium ochraceum (strain DSM 14365 / JCM 11303 / SMP-2)</name>
    <dbReference type="NCBI Taxonomy" id="502025"/>
    <lineage>
        <taxon>Bacteria</taxon>
        <taxon>Pseudomonadati</taxon>
        <taxon>Myxococcota</taxon>
        <taxon>Polyangia</taxon>
        <taxon>Haliangiales</taxon>
        <taxon>Kofleriaceae</taxon>
        <taxon>Haliangium</taxon>
    </lineage>
</organism>
<accession>D0LQA7</accession>
<dbReference type="InterPro" id="IPR050100">
    <property type="entry name" value="TRAFAC_GTPase_members"/>
</dbReference>
<dbReference type="eggNOG" id="COG0529">
    <property type="taxonomic scope" value="Bacteria"/>
</dbReference>
<dbReference type="GO" id="GO:0006790">
    <property type="term" value="P:sulfur compound metabolic process"/>
    <property type="evidence" value="ECO:0007669"/>
    <property type="project" value="InterPro"/>
</dbReference>
<dbReference type="InterPro" id="IPR009000">
    <property type="entry name" value="Transl_B-barrel_sf"/>
</dbReference>
<evidence type="ECO:0000313" key="9">
    <source>
        <dbReference type="Proteomes" id="UP000001880"/>
    </source>
</evidence>
<dbReference type="Gene3D" id="3.40.50.300">
    <property type="entry name" value="P-loop containing nucleotide triphosphate hydrolases"/>
    <property type="match status" value="2"/>
</dbReference>
<dbReference type="GO" id="GO:0004781">
    <property type="term" value="F:sulfate adenylyltransferase (ATP) activity"/>
    <property type="evidence" value="ECO:0007669"/>
    <property type="project" value="UniProtKB-EC"/>
</dbReference>
<dbReference type="InterPro" id="IPR027417">
    <property type="entry name" value="P-loop_NTPase"/>
</dbReference>
<reference evidence="8 9" key="1">
    <citation type="journal article" date="2010" name="Stand. Genomic Sci.">
        <title>Complete genome sequence of Haliangium ochraceum type strain (SMP-2).</title>
        <authorList>
            <consortium name="US DOE Joint Genome Institute (JGI-PGF)"/>
            <person name="Ivanova N."/>
            <person name="Daum C."/>
            <person name="Lang E."/>
            <person name="Abt B."/>
            <person name="Kopitz M."/>
            <person name="Saunders E."/>
            <person name="Lapidus A."/>
            <person name="Lucas S."/>
            <person name="Glavina Del Rio T."/>
            <person name="Nolan M."/>
            <person name="Tice H."/>
            <person name="Copeland A."/>
            <person name="Cheng J.F."/>
            <person name="Chen F."/>
            <person name="Bruce D."/>
            <person name="Goodwin L."/>
            <person name="Pitluck S."/>
            <person name="Mavromatis K."/>
            <person name="Pati A."/>
            <person name="Mikhailova N."/>
            <person name="Chen A."/>
            <person name="Palaniappan K."/>
            <person name="Land M."/>
            <person name="Hauser L."/>
            <person name="Chang Y.J."/>
            <person name="Jeffries C.D."/>
            <person name="Detter J.C."/>
            <person name="Brettin T."/>
            <person name="Rohde M."/>
            <person name="Goker M."/>
            <person name="Bristow J."/>
            <person name="Markowitz V."/>
            <person name="Eisen J.A."/>
            <person name="Hugenholtz P."/>
            <person name="Kyrpides N.C."/>
            <person name="Klenk H.P."/>
        </authorList>
    </citation>
    <scope>NUCLEOTIDE SEQUENCE [LARGE SCALE GENOMIC DNA]</scope>
    <source>
        <strain evidence="9">DSM 14365 / CIP 107738 / JCM 11303 / AJ 13395 / SMP-2</strain>
    </source>
</reference>
<dbReference type="PROSITE" id="PS51722">
    <property type="entry name" value="G_TR_2"/>
    <property type="match status" value="1"/>
</dbReference>
<dbReference type="Pfam" id="PF01583">
    <property type="entry name" value="APS_kinase"/>
    <property type="match status" value="1"/>
</dbReference>
<name>D0LQA7_HALO1</name>
<dbReference type="PRINTS" id="PR00315">
    <property type="entry name" value="ELONGATNFCT"/>
</dbReference>
<dbReference type="NCBIfam" id="TIGR00231">
    <property type="entry name" value="small_GTP"/>
    <property type="match status" value="1"/>
</dbReference>
<dbReference type="SUPFAM" id="SSF50447">
    <property type="entry name" value="Translation proteins"/>
    <property type="match status" value="1"/>
</dbReference>